<keyword evidence="2" id="KW-0378">Hydrolase</keyword>
<evidence type="ECO:0000256" key="1">
    <source>
        <dbReference type="ARBA" id="ARBA00010088"/>
    </source>
</evidence>
<dbReference type="Pfam" id="PF00561">
    <property type="entry name" value="Abhydrolase_1"/>
    <property type="match status" value="1"/>
</dbReference>
<reference evidence="4 5" key="1">
    <citation type="journal article" date="2019" name="Int. J. Syst. Evol. Microbiol.">
        <title>The Global Catalogue of Microorganisms (GCM) 10K type strain sequencing project: providing services to taxonomists for standard genome sequencing and annotation.</title>
        <authorList>
            <consortium name="The Broad Institute Genomics Platform"/>
            <consortium name="The Broad Institute Genome Sequencing Center for Infectious Disease"/>
            <person name="Wu L."/>
            <person name="Ma J."/>
        </authorList>
    </citation>
    <scope>NUCLEOTIDE SEQUENCE [LARGE SCALE GENOMIC DNA]</scope>
    <source>
        <strain evidence="4 5">JCM 9383</strain>
    </source>
</reference>
<evidence type="ECO:0000259" key="3">
    <source>
        <dbReference type="Pfam" id="PF00561"/>
    </source>
</evidence>
<sequence>MESEFLLTGGEIPIRVRDHGGTGSPVLLLHGAGGELDAWDGFAPLLTGSHRVVALDLRGHGKSGDGPWEWASVLADIESAVDGVGLENPAVVGHSLGGMLAAMWARRRPDCPAAVSLDGHRSSVTDPRNYAGLPADQVARDRARLAELFAAQLEAVRRPAPEVLSAIQQSPEFADCLPVFAEVESPFLVALATRDLPGMPAEFAGLMSAFRAGLRRDLAELRDRRPNIRVAEVDASHAMVFEDPEAVAGLVLGFLNR</sequence>
<dbReference type="Gene3D" id="3.40.50.1820">
    <property type="entry name" value="alpha/beta hydrolase"/>
    <property type="match status" value="1"/>
</dbReference>
<dbReference type="PRINTS" id="PR00793">
    <property type="entry name" value="PROAMNOPTASE"/>
</dbReference>
<dbReference type="RefSeq" id="WP_344681957.1">
    <property type="nucleotide sequence ID" value="NZ_BAAAUX010000016.1"/>
</dbReference>
<protein>
    <recommendedName>
        <fullName evidence="3">AB hydrolase-1 domain-containing protein</fullName>
    </recommendedName>
</protein>
<dbReference type="InterPro" id="IPR050266">
    <property type="entry name" value="AB_hydrolase_sf"/>
</dbReference>
<gene>
    <name evidence="4" type="ORF">GCM10010470_40520</name>
</gene>
<dbReference type="InterPro" id="IPR002410">
    <property type="entry name" value="Peptidase_S33"/>
</dbReference>
<accession>A0ABN3VFX5</accession>
<name>A0ABN3VFX5_9PSEU</name>
<feature type="domain" description="AB hydrolase-1" evidence="3">
    <location>
        <begin position="25"/>
        <end position="152"/>
    </location>
</feature>
<dbReference type="InterPro" id="IPR029058">
    <property type="entry name" value="AB_hydrolase_fold"/>
</dbReference>
<comment type="similarity">
    <text evidence="1">Belongs to the peptidase S33 family.</text>
</comment>
<dbReference type="EMBL" id="BAAAUX010000016">
    <property type="protein sequence ID" value="GAA2801361.1"/>
    <property type="molecule type" value="Genomic_DNA"/>
</dbReference>
<comment type="caution">
    <text evidence="4">The sequence shown here is derived from an EMBL/GenBank/DDBJ whole genome shotgun (WGS) entry which is preliminary data.</text>
</comment>
<evidence type="ECO:0000313" key="4">
    <source>
        <dbReference type="EMBL" id="GAA2801361.1"/>
    </source>
</evidence>
<evidence type="ECO:0000256" key="2">
    <source>
        <dbReference type="ARBA" id="ARBA00022801"/>
    </source>
</evidence>
<dbReference type="PANTHER" id="PTHR43798">
    <property type="entry name" value="MONOACYLGLYCEROL LIPASE"/>
    <property type="match status" value="1"/>
</dbReference>
<proteinExistence type="inferred from homology"/>
<keyword evidence="5" id="KW-1185">Reference proteome</keyword>
<dbReference type="PANTHER" id="PTHR43798:SF5">
    <property type="entry name" value="MONOACYLGLYCEROL LIPASE ABHD6"/>
    <property type="match status" value="1"/>
</dbReference>
<dbReference type="Proteomes" id="UP001500979">
    <property type="component" value="Unassembled WGS sequence"/>
</dbReference>
<evidence type="ECO:0000313" key="5">
    <source>
        <dbReference type="Proteomes" id="UP001500979"/>
    </source>
</evidence>
<organism evidence="4 5">
    <name type="scientific">Saccharopolyspora taberi</name>
    <dbReference type="NCBI Taxonomy" id="60895"/>
    <lineage>
        <taxon>Bacteria</taxon>
        <taxon>Bacillati</taxon>
        <taxon>Actinomycetota</taxon>
        <taxon>Actinomycetes</taxon>
        <taxon>Pseudonocardiales</taxon>
        <taxon>Pseudonocardiaceae</taxon>
        <taxon>Saccharopolyspora</taxon>
    </lineage>
</organism>
<dbReference type="InterPro" id="IPR000073">
    <property type="entry name" value="AB_hydrolase_1"/>
</dbReference>
<dbReference type="SUPFAM" id="SSF53474">
    <property type="entry name" value="alpha/beta-Hydrolases"/>
    <property type="match status" value="1"/>
</dbReference>